<protein>
    <submittedName>
        <fullName evidence="1">Conjugal transfer protein</fullName>
    </submittedName>
</protein>
<dbReference type="STRING" id="1030841.HMPREF9370_2200"/>
<gene>
    <name evidence="1" type="ORF">HMPREF9370_2200</name>
</gene>
<evidence type="ECO:0000313" key="2">
    <source>
        <dbReference type="Proteomes" id="UP000005336"/>
    </source>
</evidence>
<dbReference type="AlphaFoldDB" id="G4CSZ0"/>
<evidence type="ECO:0000313" key="1">
    <source>
        <dbReference type="EMBL" id="EGZ44487.1"/>
    </source>
</evidence>
<dbReference type="EMBL" id="AGAZ01000073">
    <property type="protein sequence ID" value="EGZ44487.1"/>
    <property type="molecule type" value="Genomic_DNA"/>
</dbReference>
<name>G4CSZ0_9NEIS</name>
<proteinExistence type="predicted"/>
<dbReference type="Proteomes" id="UP000005336">
    <property type="component" value="Unassembled WGS sequence"/>
</dbReference>
<accession>G4CSZ0</accession>
<organism evidence="1 2">
    <name type="scientific">Neisseria wadsworthii 9715</name>
    <dbReference type="NCBI Taxonomy" id="1030841"/>
    <lineage>
        <taxon>Bacteria</taxon>
        <taxon>Pseudomonadati</taxon>
        <taxon>Pseudomonadota</taxon>
        <taxon>Betaproteobacteria</taxon>
        <taxon>Neisseriales</taxon>
        <taxon>Neisseriaceae</taxon>
        <taxon>Neisseria</taxon>
    </lineage>
</organism>
<dbReference type="HOGENOM" id="CLU_3045761_0_0_4"/>
<sequence length="54" mass="6067">MEKTHLVPLQITQCLSENHPEPVPINTTASKPQQTVMNQAVYGRRFGILSFTTI</sequence>
<keyword evidence="2" id="KW-1185">Reference proteome</keyword>
<reference evidence="1 2" key="1">
    <citation type="submission" date="2011-06" db="EMBL/GenBank/DDBJ databases">
        <authorList>
            <person name="Muzny D."/>
            <person name="Qin X."/>
            <person name="Deng J."/>
            <person name="Jiang H."/>
            <person name="Liu Y."/>
            <person name="Qu J."/>
            <person name="Song X.-Z."/>
            <person name="Zhang L."/>
            <person name="Thornton R."/>
            <person name="Coyle M."/>
            <person name="Francisco L."/>
            <person name="Jackson L."/>
            <person name="Javaid M."/>
            <person name="Korchina V."/>
            <person name="Kovar C."/>
            <person name="Mata R."/>
            <person name="Mathew T."/>
            <person name="Ngo R."/>
            <person name="Nguyen L."/>
            <person name="Nguyen N."/>
            <person name="Okwuonu G."/>
            <person name="Ongeri F."/>
            <person name="Pham C."/>
            <person name="Simmons D."/>
            <person name="Wilczek-Boney K."/>
            <person name="Hale W."/>
            <person name="Jakkamsetti A."/>
            <person name="Pham P."/>
            <person name="Ruth R."/>
            <person name="San Lucas F."/>
            <person name="Warren J."/>
            <person name="Zhang J."/>
            <person name="Zhao Z."/>
            <person name="Zhou C."/>
            <person name="Zhu D."/>
            <person name="Lee S."/>
            <person name="Bess C."/>
            <person name="Blankenburg K."/>
            <person name="Forbes L."/>
            <person name="Fu Q."/>
            <person name="Gubbala S."/>
            <person name="Hirani K."/>
            <person name="Jayaseelan J.C."/>
            <person name="Lara F."/>
            <person name="Munidasa M."/>
            <person name="Palculict T."/>
            <person name="Patil S."/>
            <person name="Pu L.-L."/>
            <person name="Saada N."/>
            <person name="Tang L."/>
            <person name="Weissenberger G."/>
            <person name="Zhu Y."/>
            <person name="Hemphill L."/>
            <person name="Shang Y."/>
            <person name="Youmans B."/>
            <person name="Ayvaz T."/>
            <person name="Ross M."/>
            <person name="Santibanez J."/>
            <person name="Aqrawi P."/>
            <person name="Gross S."/>
            <person name="Joshi V."/>
            <person name="Fowler G."/>
            <person name="Nazareth L."/>
            <person name="Reid J."/>
            <person name="Worley K."/>
            <person name="Petrosino J."/>
            <person name="Highlander S."/>
            <person name="Gibbs R."/>
        </authorList>
    </citation>
    <scope>NUCLEOTIDE SEQUENCE [LARGE SCALE GENOMIC DNA]</scope>
    <source>
        <strain evidence="1 2">9715</strain>
    </source>
</reference>
<comment type="caution">
    <text evidence="1">The sequence shown here is derived from an EMBL/GenBank/DDBJ whole genome shotgun (WGS) entry which is preliminary data.</text>
</comment>
<dbReference type="PATRIC" id="fig|1030841.3.peg.2185"/>